<dbReference type="Proteomes" id="UP000806522">
    <property type="component" value="Unassembled WGS sequence"/>
</dbReference>
<proteinExistence type="predicted"/>
<organism evidence="2 3">
    <name type="scientific">Xylanibacter ruminicola</name>
    <name type="common">Prevotella ruminicola</name>
    <dbReference type="NCBI Taxonomy" id="839"/>
    <lineage>
        <taxon>Bacteria</taxon>
        <taxon>Pseudomonadati</taxon>
        <taxon>Bacteroidota</taxon>
        <taxon>Bacteroidia</taxon>
        <taxon>Bacteroidales</taxon>
        <taxon>Prevotellaceae</taxon>
        <taxon>Xylanibacter</taxon>
    </lineage>
</organism>
<dbReference type="EMBL" id="SUYC01000007">
    <property type="protein sequence ID" value="MBE6270729.1"/>
    <property type="molecule type" value="Genomic_DNA"/>
</dbReference>
<reference evidence="2" key="1">
    <citation type="submission" date="2019-04" db="EMBL/GenBank/DDBJ databases">
        <title>Evolution of Biomass-Degrading Anaerobic Consortia Revealed by Metagenomics.</title>
        <authorList>
            <person name="Peng X."/>
        </authorList>
    </citation>
    <scope>NUCLEOTIDE SEQUENCE</scope>
    <source>
        <strain evidence="2">SIG140</strain>
    </source>
</reference>
<comment type="caution">
    <text evidence="2">The sequence shown here is derived from an EMBL/GenBank/DDBJ whole genome shotgun (WGS) entry which is preliminary data.</text>
</comment>
<evidence type="ECO:0000256" key="1">
    <source>
        <dbReference type="SAM" id="Coils"/>
    </source>
</evidence>
<dbReference type="AlphaFoldDB" id="A0A9D5P4R5"/>
<evidence type="ECO:0000313" key="2">
    <source>
        <dbReference type="EMBL" id="MBE6270729.1"/>
    </source>
</evidence>
<keyword evidence="1" id="KW-0175">Coiled coil</keyword>
<feature type="coiled-coil region" evidence="1">
    <location>
        <begin position="16"/>
        <end position="70"/>
    </location>
</feature>
<protein>
    <submittedName>
        <fullName evidence="2">Uncharacterized protein</fullName>
    </submittedName>
</protein>
<evidence type="ECO:0000313" key="3">
    <source>
        <dbReference type="Proteomes" id="UP000806522"/>
    </source>
</evidence>
<name>A0A9D5P4R5_XYLRU</name>
<gene>
    <name evidence="2" type="ORF">E7101_07245</name>
</gene>
<sequence>MEVNIEDLKACQEGIRRKLDREIEQMQESLEQKINLMRVLDASNDLISKYDRLERELQEEKEKRRLIKVVNVAGDYNDIHDNDCVNQI</sequence>
<accession>A0A9D5P4R5</accession>